<dbReference type="EMBL" id="SLXL01000002">
    <property type="protein sequence ID" value="TCP26060.1"/>
    <property type="molecule type" value="Genomic_DNA"/>
</dbReference>
<evidence type="ECO:0000313" key="1">
    <source>
        <dbReference type="EMBL" id="TCP26060.1"/>
    </source>
</evidence>
<dbReference type="Proteomes" id="UP000295733">
    <property type="component" value="Unassembled WGS sequence"/>
</dbReference>
<proteinExistence type="predicted"/>
<dbReference type="AlphaFoldDB" id="A0A4R2NVM0"/>
<evidence type="ECO:0000313" key="2">
    <source>
        <dbReference type="Proteomes" id="UP000295733"/>
    </source>
</evidence>
<gene>
    <name evidence="1" type="ORF">EV656_10221</name>
</gene>
<keyword evidence="2" id="KW-1185">Reference proteome</keyword>
<comment type="caution">
    <text evidence="1">The sequence shown here is derived from an EMBL/GenBank/DDBJ whole genome shotgun (WGS) entry which is preliminary data.</text>
</comment>
<accession>A0A4R2NVM0</accession>
<reference evidence="1 2" key="1">
    <citation type="submission" date="2019-03" db="EMBL/GenBank/DDBJ databases">
        <title>Genomic Encyclopedia of Type Strains, Phase IV (KMG-IV): sequencing the most valuable type-strain genomes for metagenomic binning, comparative biology and taxonomic classification.</title>
        <authorList>
            <person name="Goeker M."/>
        </authorList>
    </citation>
    <scope>NUCLEOTIDE SEQUENCE [LARGE SCALE GENOMIC DNA]</scope>
    <source>
        <strain evidence="1 2">DSM 2781</strain>
    </source>
</reference>
<organism evidence="1 2">
    <name type="scientific">Rhodovulum adriaticum</name>
    <name type="common">Rhodopseudomonas adriatica</name>
    <dbReference type="NCBI Taxonomy" id="35804"/>
    <lineage>
        <taxon>Bacteria</taxon>
        <taxon>Pseudomonadati</taxon>
        <taxon>Pseudomonadota</taxon>
        <taxon>Alphaproteobacteria</taxon>
        <taxon>Rhodobacterales</taxon>
        <taxon>Paracoccaceae</taxon>
        <taxon>Rhodovulum</taxon>
    </lineage>
</organism>
<protein>
    <submittedName>
        <fullName evidence="1">Uncharacterized protein</fullName>
    </submittedName>
</protein>
<sequence>MVAAANPDNSCYSNSHIWLGIEKLVKAKGCKLSLYADDITISGDIVPKALIWDIKINATSTEWKRSVREWHAVRSQLAIMFEDRFPMA</sequence>
<name>A0A4R2NVM0_RHOAD</name>